<protein>
    <recommendedName>
        <fullName evidence="1">Enhanced intracellular survival protein domain-containing protein</fullName>
    </recommendedName>
</protein>
<dbReference type="InterPro" id="IPR025559">
    <property type="entry name" value="Eis_dom"/>
</dbReference>
<feature type="domain" description="Enhanced intracellular survival protein" evidence="1">
    <location>
        <begin position="8"/>
        <end position="52"/>
    </location>
</feature>
<dbReference type="Proteomes" id="UP001157034">
    <property type="component" value="Unassembled WGS sequence"/>
</dbReference>
<proteinExistence type="predicted"/>
<dbReference type="Gene3D" id="3.30.1050.10">
    <property type="entry name" value="SCP2 sterol-binding domain"/>
    <property type="match status" value="1"/>
</dbReference>
<dbReference type="RefSeq" id="WP_284255543.1">
    <property type="nucleotide sequence ID" value="NZ_BSVB01000001.1"/>
</dbReference>
<comment type="caution">
    <text evidence="2">The sequence shown here is derived from an EMBL/GenBank/DDBJ whole genome shotgun (WGS) entry which is preliminary data.</text>
</comment>
<dbReference type="EMBL" id="BSVB01000001">
    <property type="protein sequence ID" value="GMA97181.1"/>
    <property type="molecule type" value="Genomic_DNA"/>
</dbReference>
<dbReference type="Pfam" id="PF13530">
    <property type="entry name" value="SCP2_2"/>
    <property type="match status" value="1"/>
</dbReference>
<sequence>MRVLDPVAALGSRRYRGAVAETIVLDIRDDLGHAAGLFEVDVRGERRRSVGSRRPLPM</sequence>
<evidence type="ECO:0000313" key="2">
    <source>
        <dbReference type="EMBL" id="GMA97181.1"/>
    </source>
</evidence>
<gene>
    <name evidence="2" type="ORF">GCM10025881_40050</name>
</gene>
<dbReference type="InterPro" id="IPR036527">
    <property type="entry name" value="SCP2_sterol-bd_dom_sf"/>
</dbReference>
<reference evidence="3" key="1">
    <citation type="journal article" date="2019" name="Int. J. Syst. Evol. Microbiol.">
        <title>The Global Catalogue of Microorganisms (GCM) 10K type strain sequencing project: providing services to taxonomists for standard genome sequencing and annotation.</title>
        <authorList>
            <consortium name="The Broad Institute Genomics Platform"/>
            <consortium name="The Broad Institute Genome Sequencing Center for Infectious Disease"/>
            <person name="Wu L."/>
            <person name="Ma J."/>
        </authorList>
    </citation>
    <scope>NUCLEOTIDE SEQUENCE [LARGE SCALE GENOMIC DNA]</scope>
    <source>
        <strain evidence="3">NBRC 108894</strain>
    </source>
</reference>
<organism evidence="2 3">
    <name type="scientific">Pseudolysinimonas kribbensis</name>
    <dbReference type="NCBI Taxonomy" id="433641"/>
    <lineage>
        <taxon>Bacteria</taxon>
        <taxon>Bacillati</taxon>
        <taxon>Actinomycetota</taxon>
        <taxon>Actinomycetes</taxon>
        <taxon>Micrococcales</taxon>
        <taxon>Microbacteriaceae</taxon>
        <taxon>Pseudolysinimonas</taxon>
    </lineage>
</organism>
<name>A0ABQ6K918_9MICO</name>
<evidence type="ECO:0000259" key="1">
    <source>
        <dbReference type="Pfam" id="PF13530"/>
    </source>
</evidence>
<evidence type="ECO:0000313" key="3">
    <source>
        <dbReference type="Proteomes" id="UP001157034"/>
    </source>
</evidence>
<keyword evidence="3" id="KW-1185">Reference proteome</keyword>
<accession>A0ABQ6K918</accession>